<protein>
    <submittedName>
        <fullName evidence="2">Uncharacterized protein</fullName>
    </submittedName>
</protein>
<evidence type="ECO:0000313" key="3">
    <source>
        <dbReference type="Proteomes" id="UP001519460"/>
    </source>
</evidence>
<reference evidence="2 3" key="1">
    <citation type="journal article" date="2023" name="Sci. Data">
        <title>Genome assembly of the Korean intertidal mud-creeper Batillaria attramentaria.</title>
        <authorList>
            <person name="Patra A.K."/>
            <person name="Ho P.T."/>
            <person name="Jun S."/>
            <person name="Lee S.J."/>
            <person name="Kim Y."/>
            <person name="Won Y.J."/>
        </authorList>
    </citation>
    <scope>NUCLEOTIDE SEQUENCE [LARGE SCALE GENOMIC DNA]</scope>
    <source>
        <strain evidence="2">Wonlab-2016</strain>
    </source>
</reference>
<keyword evidence="3" id="KW-1185">Reference proteome</keyword>
<comment type="caution">
    <text evidence="2">The sequence shown here is derived from an EMBL/GenBank/DDBJ whole genome shotgun (WGS) entry which is preliminary data.</text>
</comment>
<evidence type="ECO:0000256" key="1">
    <source>
        <dbReference type="SAM" id="MobiDB-lite"/>
    </source>
</evidence>
<name>A0ABD0KU67_9CAEN</name>
<gene>
    <name evidence="2" type="ORF">BaRGS_00017968</name>
</gene>
<feature type="region of interest" description="Disordered" evidence="1">
    <location>
        <begin position="1"/>
        <end position="21"/>
    </location>
</feature>
<sequence>MYSDTFDGGGPTLRSSQDKKDVRRHLKIGLLDKCFNVIETTSRFRRMIVEFVQQAHIAQYHSWKPSTATLSDESKRTPDSPLLNVIWG</sequence>
<organism evidence="2 3">
    <name type="scientific">Batillaria attramentaria</name>
    <dbReference type="NCBI Taxonomy" id="370345"/>
    <lineage>
        <taxon>Eukaryota</taxon>
        <taxon>Metazoa</taxon>
        <taxon>Spiralia</taxon>
        <taxon>Lophotrochozoa</taxon>
        <taxon>Mollusca</taxon>
        <taxon>Gastropoda</taxon>
        <taxon>Caenogastropoda</taxon>
        <taxon>Sorbeoconcha</taxon>
        <taxon>Cerithioidea</taxon>
        <taxon>Batillariidae</taxon>
        <taxon>Batillaria</taxon>
    </lineage>
</organism>
<evidence type="ECO:0000313" key="2">
    <source>
        <dbReference type="EMBL" id="KAK7490739.1"/>
    </source>
</evidence>
<accession>A0ABD0KU67</accession>
<proteinExistence type="predicted"/>
<dbReference type="AlphaFoldDB" id="A0ABD0KU67"/>
<dbReference type="Proteomes" id="UP001519460">
    <property type="component" value="Unassembled WGS sequence"/>
</dbReference>
<dbReference type="EMBL" id="JACVVK020000123">
    <property type="protein sequence ID" value="KAK7490739.1"/>
    <property type="molecule type" value="Genomic_DNA"/>
</dbReference>